<dbReference type="EMBL" id="GBRH01266385">
    <property type="protein sequence ID" value="JAD31510.1"/>
    <property type="molecule type" value="Transcribed_RNA"/>
</dbReference>
<reference evidence="1" key="1">
    <citation type="submission" date="2014-09" db="EMBL/GenBank/DDBJ databases">
        <authorList>
            <person name="Magalhaes I.L.F."/>
            <person name="Oliveira U."/>
            <person name="Santos F.R."/>
            <person name="Vidigal T.H.D.A."/>
            <person name="Brescovit A.D."/>
            <person name="Santos A.J."/>
        </authorList>
    </citation>
    <scope>NUCLEOTIDE SEQUENCE</scope>
    <source>
        <tissue evidence="1">Shoot tissue taken approximately 20 cm above the soil surface</tissue>
    </source>
</reference>
<sequence length="44" mass="5083">MLSPDAWSISPNYNLGHANRVQLLFTIPVVIIFDQNSMNYHFCD</sequence>
<name>A0A0A8Z416_ARUDO</name>
<accession>A0A0A8Z416</accession>
<evidence type="ECO:0000313" key="1">
    <source>
        <dbReference type="EMBL" id="JAD31510.1"/>
    </source>
</evidence>
<organism evidence="1">
    <name type="scientific">Arundo donax</name>
    <name type="common">Giant reed</name>
    <name type="synonym">Donax arundinaceus</name>
    <dbReference type="NCBI Taxonomy" id="35708"/>
    <lineage>
        <taxon>Eukaryota</taxon>
        <taxon>Viridiplantae</taxon>
        <taxon>Streptophyta</taxon>
        <taxon>Embryophyta</taxon>
        <taxon>Tracheophyta</taxon>
        <taxon>Spermatophyta</taxon>
        <taxon>Magnoliopsida</taxon>
        <taxon>Liliopsida</taxon>
        <taxon>Poales</taxon>
        <taxon>Poaceae</taxon>
        <taxon>PACMAD clade</taxon>
        <taxon>Arundinoideae</taxon>
        <taxon>Arundineae</taxon>
        <taxon>Arundo</taxon>
    </lineage>
</organism>
<dbReference type="AlphaFoldDB" id="A0A0A8Z416"/>
<protein>
    <submittedName>
        <fullName evidence="1">Uncharacterized protein</fullName>
    </submittedName>
</protein>
<proteinExistence type="predicted"/>
<reference evidence="1" key="2">
    <citation type="journal article" date="2015" name="Data Brief">
        <title>Shoot transcriptome of the giant reed, Arundo donax.</title>
        <authorList>
            <person name="Barrero R.A."/>
            <person name="Guerrero F.D."/>
            <person name="Moolhuijzen P."/>
            <person name="Goolsby J.A."/>
            <person name="Tidwell J."/>
            <person name="Bellgard S.E."/>
            <person name="Bellgard M.I."/>
        </authorList>
    </citation>
    <scope>NUCLEOTIDE SEQUENCE</scope>
    <source>
        <tissue evidence="1">Shoot tissue taken approximately 20 cm above the soil surface</tissue>
    </source>
</reference>